<sequence>MISLHKKPGHGRHLNLCCSCANLHKPHEKPTSDHVIMHSQVALTTEVLKSLSHLQNSQASQCSRKSQHEVRDFTGKEVTLQSKGCEGSRVQLGDVPEKGPADRRAKSEDRSKPRSGLDKGNTMRGSVVNFSEKERDSFHKLETNRVELVLLVWAAVWAQIQGGLVGCRPNFTPVQICILSPPLKP</sequence>
<evidence type="ECO:0000256" key="1">
    <source>
        <dbReference type="SAM" id="MobiDB-lite"/>
    </source>
</evidence>
<organism evidence="2 3">
    <name type="scientific">Carya illinoinensis</name>
    <name type="common">Pecan</name>
    <dbReference type="NCBI Taxonomy" id="32201"/>
    <lineage>
        <taxon>Eukaryota</taxon>
        <taxon>Viridiplantae</taxon>
        <taxon>Streptophyta</taxon>
        <taxon>Embryophyta</taxon>
        <taxon>Tracheophyta</taxon>
        <taxon>Spermatophyta</taxon>
        <taxon>Magnoliopsida</taxon>
        <taxon>eudicotyledons</taxon>
        <taxon>Gunneridae</taxon>
        <taxon>Pentapetalae</taxon>
        <taxon>rosids</taxon>
        <taxon>fabids</taxon>
        <taxon>Fagales</taxon>
        <taxon>Juglandaceae</taxon>
        <taxon>Carya</taxon>
    </lineage>
</organism>
<evidence type="ECO:0000313" key="3">
    <source>
        <dbReference type="Proteomes" id="UP000811609"/>
    </source>
</evidence>
<dbReference type="Proteomes" id="UP000811609">
    <property type="component" value="Chromosome 14"/>
</dbReference>
<keyword evidence="3" id="KW-1185">Reference proteome</keyword>
<feature type="compositionally biased region" description="Basic and acidic residues" evidence="1">
    <location>
        <begin position="95"/>
        <end position="117"/>
    </location>
</feature>
<comment type="caution">
    <text evidence="2">The sequence shown here is derived from an EMBL/GenBank/DDBJ whole genome shotgun (WGS) entry which is preliminary data.</text>
</comment>
<feature type="region of interest" description="Disordered" evidence="1">
    <location>
        <begin position="89"/>
        <end position="126"/>
    </location>
</feature>
<dbReference type="AlphaFoldDB" id="A0A8T1NJG0"/>
<dbReference type="EMBL" id="CM031822">
    <property type="protein sequence ID" value="KAG6629968.1"/>
    <property type="molecule type" value="Genomic_DNA"/>
</dbReference>
<gene>
    <name evidence="2" type="ORF">CIPAW_14G121700</name>
</gene>
<protein>
    <submittedName>
        <fullName evidence="2">Uncharacterized protein</fullName>
    </submittedName>
</protein>
<reference evidence="2" key="1">
    <citation type="submission" date="2020-12" db="EMBL/GenBank/DDBJ databases">
        <title>WGS assembly of Carya illinoinensis cv. Pawnee.</title>
        <authorList>
            <person name="Platts A."/>
            <person name="Shu S."/>
            <person name="Wright S."/>
            <person name="Barry K."/>
            <person name="Edger P."/>
            <person name="Pires J.C."/>
            <person name="Schmutz J."/>
        </authorList>
    </citation>
    <scope>NUCLEOTIDE SEQUENCE</scope>
    <source>
        <tissue evidence="2">Leaf</tissue>
    </source>
</reference>
<evidence type="ECO:0000313" key="2">
    <source>
        <dbReference type="EMBL" id="KAG6629968.1"/>
    </source>
</evidence>
<proteinExistence type="predicted"/>
<name>A0A8T1NJG0_CARIL</name>
<accession>A0A8T1NJG0</accession>